<feature type="domain" description="Helicase C-terminal" evidence="12">
    <location>
        <begin position="352"/>
        <end position="511"/>
    </location>
</feature>
<proteinExistence type="predicted"/>
<evidence type="ECO:0000259" key="12">
    <source>
        <dbReference type="PROSITE" id="PS51194"/>
    </source>
</evidence>
<dbReference type="FunFam" id="3.40.50.300:FF:000957">
    <property type="entry name" value="ATP-dependent RNA helicase SUV3L, mitochondrial"/>
    <property type="match status" value="1"/>
</dbReference>
<comment type="cofactor">
    <cofactor evidence="2">
        <name>Mg(2+)</name>
        <dbReference type="ChEBI" id="CHEBI:18420"/>
    </cofactor>
</comment>
<dbReference type="EMBL" id="KI913117">
    <property type="protein sequence ID" value="ETV85758.1"/>
    <property type="molecule type" value="Genomic_DNA"/>
</dbReference>
<dbReference type="GO" id="GO:0045025">
    <property type="term" value="C:mitochondrial degradosome"/>
    <property type="evidence" value="ECO:0007669"/>
    <property type="project" value="TreeGrafter"/>
</dbReference>
<evidence type="ECO:0000256" key="2">
    <source>
        <dbReference type="ARBA" id="ARBA00001946"/>
    </source>
</evidence>
<dbReference type="InterPro" id="IPR001650">
    <property type="entry name" value="Helicase_C-like"/>
</dbReference>
<dbReference type="CDD" id="cd18805">
    <property type="entry name" value="SF2_C_suv3"/>
    <property type="match status" value="1"/>
</dbReference>
<dbReference type="Pfam" id="PF22527">
    <property type="entry name" value="DEXQc_Suv3"/>
    <property type="match status" value="1"/>
</dbReference>
<dbReference type="Pfam" id="PF18147">
    <property type="entry name" value="Suv3_C_1"/>
    <property type="match status" value="1"/>
</dbReference>
<sequence>MLRQATLRAIKRSTPLVHGMSKQAVASITATSTQCIIGRPAHVPLMSMMMTHQQQQSCSSYQRRMFSTDPYHESEGWLAADKKILERRLKTFGRDFEIKSMAVAAGLNDQEWGPATTQFRRSLVSHPERHFKDTREMHDFVEGLKTNAAAGALQFYPLFLTFVKENAYIADISQDTQSLRELTDLRLPHTWYPKAHAMKRKIIYHGGPTNSGKTYEALLRLKQANDGLYCGPLRLLALEIYENLNMDGVYCSLITGEEKREIPSATHVACTVEMCNSSAVYDVAVLDEIQLMGDSERGWAWTRALSCLQAKEIHVCGSMEAVDLVKKFAELGDDDFELRTYDRRSPLSIETEALKSYSNIRKGDCIVGFSRRRIFQIKREIEISTGMRCCIIYGQLPPETRSQQARLFNEPDNGYDVLVASDAIGMGLNLNIGRIIFDSILKFDGSDMVDITPSLTKQIAGRAGRSGSDFAHGLATTFNEADLKYLQDSYHEAPALLKAAGLFPSTDQMVEFAKQMPDTTDLGVLLEKYVSLARLDGDYFMCKFADIKEAAVLLADIPMPLAERFTFCTAPANLRNPLARRIFVDYAIGHGNQRSVPLDVYLPKMAPRNELALRDVEIKAKLIDVYLWLSYRFPDTFKMQAEALEMKDRVLELVEEGLVNVTYKKSDDKPKKKVGEWNTDRTKFVRYADARQAN</sequence>
<dbReference type="InterPro" id="IPR055206">
    <property type="entry name" value="DEXQc_SUV3"/>
</dbReference>
<organism evidence="13">
    <name type="scientific">Aphanomyces astaci</name>
    <name type="common">Crayfish plague agent</name>
    <dbReference type="NCBI Taxonomy" id="112090"/>
    <lineage>
        <taxon>Eukaryota</taxon>
        <taxon>Sar</taxon>
        <taxon>Stramenopiles</taxon>
        <taxon>Oomycota</taxon>
        <taxon>Saprolegniomycetes</taxon>
        <taxon>Saprolegniales</taxon>
        <taxon>Verrucalvaceae</taxon>
        <taxon>Aphanomyces</taxon>
    </lineage>
</organism>
<dbReference type="PANTHER" id="PTHR12131:SF1">
    <property type="entry name" value="ATP-DEPENDENT RNA HELICASE SUPV3L1, MITOCHONDRIAL-RELATED"/>
    <property type="match status" value="1"/>
</dbReference>
<comment type="catalytic activity">
    <reaction evidence="11">
        <text>ATP + H2O = ADP + phosphate + H(+)</text>
        <dbReference type="Rhea" id="RHEA:13065"/>
        <dbReference type="ChEBI" id="CHEBI:15377"/>
        <dbReference type="ChEBI" id="CHEBI:15378"/>
        <dbReference type="ChEBI" id="CHEBI:30616"/>
        <dbReference type="ChEBI" id="CHEBI:43474"/>
        <dbReference type="ChEBI" id="CHEBI:456216"/>
        <dbReference type="EC" id="3.6.4.13"/>
    </reaction>
</comment>
<dbReference type="RefSeq" id="XP_009824230.1">
    <property type="nucleotide sequence ID" value="XM_009825928.1"/>
</dbReference>
<evidence type="ECO:0000256" key="5">
    <source>
        <dbReference type="ARBA" id="ARBA00022741"/>
    </source>
</evidence>
<dbReference type="Pfam" id="PF12513">
    <property type="entry name" value="SUV3_C"/>
    <property type="match status" value="1"/>
</dbReference>
<dbReference type="STRING" id="112090.W4H3M9"/>
<keyword evidence="10" id="KW-0496">Mitochondrion</keyword>
<evidence type="ECO:0000313" key="13">
    <source>
        <dbReference type="EMBL" id="ETV85758.1"/>
    </source>
</evidence>
<dbReference type="OrthoDB" id="6692397at2759"/>
<comment type="cofactor">
    <cofactor evidence="1">
        <name>Mn(2+)</name>
        <dbReference type="ChEBI" id="CHEBI:29035"/>
    </cofactor>
</comment>
<evidence type="ECO:0000256" key="6">
    <source>
        <dbReference type="ARBA" id="ARBA00022801"/>
    </source>
</evidence>
<evidence type="ECO:0000256" key="9">
    <source>
        <dbReference type="ARBA" id="ARBA00022946"/>
    </source>
</evidence>
<dbReference type="AlphaFoldDB" id="W4H3M9"/>
<dbReference type="Pfam" id="PF00271">
    <property type="entry name" value="Helicase_C"/>
    <property type="match status" value="1"/>
</dbReference>
<dbReference type="GO" id="GO:0003724">
    <property type="term" value="F:RNA helicase activity"/>
    <property type="evidence" value="ECO:0007669"/>
    <property type="project" value="UniProtKB-EC"/>
</dbReference>
<dbReference type="VEuPathDB" id="FungiDB:H257_02341"/>
<dbReference type="Gene3D" id="1.20.58.1080">
    <property type="match status" value="1"/>
</dbReference>
<dbReference type="InterPro" id="IPR027417">
    <property type="entry name" value="P-loop_NTPase"/>
</dbReference>
<dbReference type="SUPFAM" id="SSF52540">
    <property type="entry name" value="P-loop containing nucleoside triphosphate hydrolases"/>
    <property type="match status" value="1"/>
</dbReference>
<dbReference type="PANTHER" id="PTHR12131">
    <property type="entry name" value="ATP-DEPENDENT RNA AND DNA HELICASE"/>
    <property type="match status" value="1"/>
</dbReference>
<keyword evidence="6" id="KW-0378">Hydrolase</keyword>
<dbReference type="Gene3D" id="3.40.50.300">
    <property type="entry name" value="P-loop containing nucleotide triphosphate hydrolases"/>
    <property type="match status" value="2"/>
</dbReference>
<name>W4H3M9_APHAT</name>
<accession>W4H3M9</accession>
<keyword evidence="8" id="KW-0067">ATP-binding</keyword>
<dbReference type="GO" id="GO:0000965">
    <property type="term" value="P:mitochondrial RNA 3'-end processing"/>
    <property type="evidence" value="ECO:0007669"/>
    <property type="project" value="TreeGrafter"/>
</dbReference>
<dbReference type="CDD" id="cd17913">
    <property type="entry name" value="DEXQc_Suv3"/>
    <property type="match status" value="1"/>
</dbReference>
<keyword evidence="5" id="KW-0547">Nucleotide-binding</keyword>
<dbReference type="GO" id="GO:0016787">
    <property type="term" value="F:hydrolase activity"/>
    <property type="evidence" value="ECO:0007669"/>
    <property type="project" value="UniProtKB-KW"/>
</dbReference>
<evidence type="ECO:0000256" key="10">
    <source>
        <dbReference type="ARBA" id="ARBA00023128"/>
    </source>
</evidence>
<comment type="subcellular location">
    <subcellularLocation>
        <location evidence="3">Mitochondrion</location>
    </subcellularLocation>
</comment>
<evidence type="ECO:0000256" key="3">
    <source>
        <dbReference type="ARBA" id="ARBA00004173"/>
    </source>
</evidence>
<keyword evidence="9" id="KW-0809">Transit peptide</keyword>
<evidence type="ECO:0000256" key="11">
    <source>
        <dbReference type="ARBA" id="ARBA00047984"/>
    </source>
</evidence>
<dbReference type="InterPro" id="IPR022192">
    <property type="entry name" value="SUV3_C"/>
</dbReference>
<dbReference type="GeneID" id="20804337"/>
<evidence type="ECO:0000256" key="4">
    <source>
        <dbReference type="ARBA" id="ARBA00012552"/>
    </source>
</evidence>
<protein>
    <recommendedName>
        <fullName evidence="4">RNA helicase</fullName>
        <ecNumber evidence="4">3.6.4.13</ecNumber>
    </recommendedName>
</protein>
<dbReference type="SMART" id="SM00490">
    <property type="entry name" value="HELICc"/>
    <property type="match status" value="1"/>
</dbReference>
<dbReference type="FunFam" id="3.40.50.300:FF:000269">
    <property type="entry name" value="ATP-dependent RNA helicase SUPV3L1, mitochondrial"/>
    <property type="match status" value="1"/>
</dbReference>
<evidence type="ECO:0000256" key="8">
    <source>
        <dbReference type="ARBA" id="ARBA00022840"/>
    </source>
</evidence>
<dbReference type="InterPro" id="IPR041082">
    <property type="entry name" value="Suv3_C_1"/>
</dbReference>
<dbReference type="GO" id="GO:0005524">
    <property type="term" value="F:ATP binding"/>
    <property type="evidence" value="ECO:0007669"/>
    <property type="project" value="UniProtKB-KW"/>
</dbReference>
<evidence type="ECO:0000256" key="1">
    <source>
        <dbReference type="ARBA" id="ARBA00001936"/>
    </source>
</evidence>
<dbReference type="PROSITE" id="PS51194">
    <property type="entry name" value="HELICASE_CTER"/>
    <property type="match status" value="1"/>
</dbReference>
<evidence type="ECO:0000256" key="7">
    <source>
        <dbReference type="ARBA" id="ARBA00022806"/>
    </source>
</evidence>
<gene>
    <name evidence="13" type="ORF">H257_02341</name>
</gene>
<dbReference type="InterPro" id="IPR050699">
    <property type="entry name" value="RNA-DNA_Helicase"/>
</dbReference>
<dbReference type="EC" id="3.6.4.13" evidence="4"/>
<keyword evidence="7" id="KW-0347">Helicase</keyword>
<dbReference type="Gene3D" id="1.20.272.40">
    <property type="match status" value="1"/>
</dbReference>
<reference evidence="13" key="1">
    <citation type="submission" date="2013-12" db="EMBL/GenBank/DDBJ databases">
        <title>The Genome Sequence of Aphanomyces astaci APO3.</title>
        <authorList>
            <consortium name="The Broad Institute Genomics Platform"/>
            <person name="Russ C."/>
            <person name="Tyler B."/>
            <person name="van West P."/>
            <person name="Dieguez-Uribeondo J."/>
            <person name="Young S.K."/>
            <person name="Zeng Q."/>
            <person name="Gargeya S."/>
            <person name="Fitzgerald M."/>
            <person name="Abouelleil A."/>
            <person name="Alvarado L."/>
            <person name="Chapman S.B."/>
            <person name="Gainer-Dewar J."/>
            <person name="Goldberg J."/>
            <person name="Griggs A."/>
            <person name="Gujja S."/>
            <person name="Hansen M."/>
            <person name="Howarth C."/>
            <person name="Imamovic A."/>
            <person name="Ireland A."/>
            <person name="Larimer J."/>
            <person name="McCowan C."/>
            <person name="Murphy C."/>
            <person name="Pearson M."/>
            <person name="Poon T.W."/>
            <person name="Priest M."/>
            <person name="Roberts A."/>
            <person name="Saif S."/>
            <person name="Shea T."/>
            <person name="Sykes S."/>
            <person name="Wortman J."/>
            <person name="Nusbaum C."/>
            <person name="Birren B."/>
        </authorList>
    </citation>
    <scope>NUCLEOTIDE SEQUENCE [LARGE SCALE GENOMIC DNA]</scope>
    <source>
        <strain evidence="13">APO3</strain>
    </source>
</reference>
<dbReference type="InterPro" id="IPR044774">
    <property type="entry name" value="Suv3_DEXQc"/>
</dbReference>